<dbReference type="Proteomes" id="UP000595197">
    <property type="component" value="Chromosome"/>
</dbReference>
<dbReference type="EMBL" id="CP067420">
    <property type="protein sequence ID" value="QQP87517.1"/>
    <property type="molecule type" value="Genomic_DNA"/>
</dbReference>
<evidence type="ECO:0000313" key="4">
    <source>
        <dbReference type="Proteomes" id="UP000595197"/>
    </source>
</evidence>
<name>A0ABX7B072_9PROT</name>
<gene>
    <name evidence="3" type="ORF">IGS68_15555</name>
</gene>
<keyword evidence="2" id="KW-0732">Signal</keyword>
<organism evidence="3 4">
    <name type="scientific">Skermanella cutis</name>
    <dbReference type="NCBI Taxonomy" id="2775420"/>
    <lineage>
        <taxon>Bacteria</taxon>
        <taxon>Pseudomonadati</taxon>
        <taxon>Pseudomonadota</taxon>
        <taxon>Alphaproteobacteria</taxon>
        <taxon>Rhodospirillales</taxon>
        <taxon>Azospirillaceae</taxon>
        <taxon>Skermanella</taxon>
    </lineage>
</organism>
<proteinExistence type="predicted"/>
<feature type="region of interest" description="Disordered" evidence="1">
    <location>
        <begin position="48"/>
        <end position="69"/>
    </location>
</feature>
<sequence>MSLPRFPAAARVAAVLLLGSVQAVSAQQPAPPGSGSVASGITPARYSIPAPGKGRLTASVPPLPPKPLPPPDLLGDSAAPAAAMLPAVAKVTPYQPPIFWPPAPRRKPGGTVTMTAAVPAAAPPAPPPPPLAAAPPASARDGYTAVVPITVFGPEDAPVTPGSAPEPTLEELAGTEPIVFTVRLPTVVLREAAP</sequence>
<evidence type="ECO:0000313" key="3">
    <source>
        <dbReference type="EMBL" id="QQP87517.1"/>
    </source>
</evidence>
<evidence type="ECO:0000256" key="2">
    <source>
        <dbReference type="SAM" id="SignalP"/>
    </source>
</evidence>
<feature type="chain" id="PRO_5047112912" evidence="2">
    <location>
        <begin position="27"/>
        <end position="194"/>
    </location>
</feature>
<keyword evidence="4" id="KW-1185">Reference proteome</keyword>
<protein>
    <submittedName>
        <fullName evidence="3">Uncharacterized protein</fullName>
    </submittedName>
</protein>
<accession>A0ABX7B072</accession>
<dbReference type="RefSeq" id="WP_201070766.1">
    <property type="nucleotide sequence ID" value="NZ_CP067420.1"/>
</dbReference>
<feature type="signal peptide" evidence="2">
    <location>
        <begin position="1"/>
        <end position="26"/>
    </location>
</feature>
<evidence type="ECO:0000256" key="1">
    <source>
        <dbReference type="SAM" id="MobiDB-lite"/>
    </source>
</evidence>
<reference evidence="3" key="1">
    <citation type="submission" date="2021-02" db="EMBL/GenBank/DDBJ databases">
        <title>Skermanella TT6 skin isolate.</title>
        <authorList>
            <person name="Lee K."/>
            <person name="Ganzorig M."/>
        </authorList>
    </citation>
    <scope>NUCLEOTIDE SEQUENCE</scope>
    <source>
        <strain evidence="3">TT6</strain>
    </source>
</reference>